<name>A0A158Q590_DRAME</name>
<evidence type="ECO:0000313" key="1">
    <source>
        <dbReference type="EMBL" id="VDN51460.1"/>
    </source>
</evidence>
<dbReference type="STRING" id="318479.A0A158Q590"/>
<evidence type="ECO:0000313" key="2">
    <source>
        <dbReference type="Proteomes" id="UP000038040"/>
    </source>
</evidence>
<dbReference type="Proteomes" id="UP000274756">
    <property type="component" value="Unassembled WGS sequence"/>
</dbReference>
<dbReference type="Proteomes" id="UP000038040">
    <property type="component" value="Unplaced"/>
</dbReference>
<reference evidence="4" key="1">
    <citation type="submission" date="2016-04" db="UniProtKB">
        <authorList>
            <consortium name="WormBaseParasite"/>
        </authorList>
    </citation>
    <scope>IDENTIFICATION</scope>
</reference>
<dbReference type="WBParaSite" id="DME_0000681901-mRNA-1">
    <property type="protein sequence ID" value="DME_0000681901-mRNA-1"/>
    <property type="gene ID" value="DME_0000681901"/>
</dbReference>
<keyword evidence="3" id="KW-1185">Reference proteome</keyword>
<sequence>MMRKVAEPILIGSLFSSWKCRKQSKIERNSSNALLKEDNGSQNELKYEKNFHLNQPFDEFDSELKFKLVLKGIYNFASKLDPKKNIVEKSPSSLEKALKMLDCNNEWREKVRWSLTHFCDENDLNCEEEFSRRTSQDVRLNSLLIALNTIIENGYGEELIGQKVLSLLMDLCNLYEETHRNIFINCLKILSNIAVQNKNCAMAIANSGKYALLASL</sequence>
<organism evidence="2 4">
    <name type="scientific">Dracunculus medinensis</name>
    <name type="common">Guinea worm</name>
    <dbReference type="NCBI Taxonomy" id="318479"/>
    <lineage>
        <taxon>Eukaryota</taxon>
        <taxon>Metazoa</taxon>
        <taxon>Ecdysozoa</taxon>
        <taxon>Nematoda</taxon>
        <taxon>Chromadorea</taxon>
        <taxon>Rhabditida</taxon>
        <taxon>Spirurina</taxon>
        <taxon>Dracunculoidea</taxon>
        <taxon>Dracunculidae</taxon>
        <taxon>Dracunculus</taxon>
    </lineage>
</organism>
<protein>
    <submittedName>
        <fullName evidence="4">GBD/FH3 domain-containing protein</fullName>
    </submittedName>
</protein>
<dbReference type="SUPFAM" id="SSF48371">
    <property type="entry name" value="ARM repeat"/>
    <property type="match status" value="1"/>
</dbReference>
<evidence type="ECO:0000313" key="3">
    <source>
        <dbReference type="Proteomes" id="UP000274756"/>
    </source>
</evidence>
<dbReference type="OrthoDB" id="5086500at2759"/>
<dbReference type="InterPro" id="IPR016024">
    <property type="entry name" value="ARM-type_fold"/>
</dbReference>
<dbReference type="EMBL" id="UYYG01000021">
    <property type="protein sequence ID" value="VDN51460.1"/>
    <property type="molecule type" value="Genomic_DNA"/>
</dbReference>
<dbReference type="AlphaFoldDB" id="A0A158Q590"/>
<evidence type="ECO:0000313" key="4">
    <source>
        <dbReference type="WBParaSite" id="DME_0000681901-mRNA-1"/>
    </source>
</evidence>
<reference evidence="1 3" key="2">
    <citation type="submission" date="2018-11" db="EMBL/GenBank/DDBJ databases">
        <authorList>
            <consortium name="Pathogen Informatics"/>
        </authorList>
    </citation>
    <scope>NUCLEOTIDE SEQUENCE [LARGE SCALE GENOMIC DNA]</scope>
</reference>
<proteinExistence type="predicted"/>
<accession>A0A158Q590</accession>
<gene>
    <name evidence="1" type="ORF">DME_LOCUS1433</name>
</gene>